<dbReference type="Proteomes" id="UP000008237">
    <property type="component" value="Unassembled WGS sequence"/>
</dbReference>
<dbReference type="EMBL" id="GL449158">
    <property type="protein sequence ID" value="EFN83200.1"/>
    <property type="molecule type" value="Genomic_DNA"/>
</dbReference>
<feature type="domain" description="Aminopeptidase P N-terminal" evidence="6">
    <location>
        <begin position="70"/>
        <end position="211"/>
    </location>
</feature>
<dbReference type="CDD" id="cd01087">
    <property type="entry name" value="Prolidase"/>
    <property type="match status" value="1"/>
</dbReference>
<dbReference type="InterPro" id="IPR029149">
    <property type="entry name" value="Creatin/AminoP/Spt16_N"/>
</dbReference>
<comment type="similarity">
    <text evidence="2">Belongs to the peptidase M24B family.</text>
</comment>
<accession>E2BM74</accession>
<protein>
    <submittedName>
        <fullName evidence="7">Probable Xaa-Pro aminopeptidase 3</fullName>
    </submittedName>
</protein>
<dbReference type="GO" id="GO:0005739">
    <property type="term" value="C:mitochondrion"/>
    <property type="evidence" value="ECO:0007669"/>
    <property type="project" value="TreeGrafter"/>
</dbReference>
<evidence type="ECO:0000313" key="8">
    <source>
        <dbReference type="Proteomes" id="UP000008237"/>
    </source>
</evidence>
<evidence type="ECO:0000256" key="5">
    <source>
        <dbReference type="ARBA" id="ARBA00023211"/>
    </source>
</evidence>
<keyword evidence="3" id="KW-0479">Metal-binding</keyword>
<dbReference type="AlphaFoldDB" id="E2BM74"/>
<dbReference type="SUPFAM" id="SSF55920">
    <property type="entry name" value="Creatinase/aminopeptidase"/>
    <property type="match status" value="1"/>
</dbReference>
<keyword evidence="8" id="KW-1185">Reference proteome</keyword>
<sequence>MFNSIKHSLKYNPSKFGYQLLAQFSAETTVKSDPTPRECSRKSFSHAICGQPTPLTHPHLIKHGEVVPGISLQELRRRRSKLVENITQEKHAKDRQQIVVIPASSKVYMSDKIPYVFRQNTDFLYFSGCQEPDSVLVLTCKEDKFSSVLFVRPKDQHSELWDGPRTGVEMATEMFGTDHALPVTQFEQFLALLLQKDEKSIVWYDHADIVQPILHKKLCQLIKLTDNQIFASPKTLFHQVRLIKSACEIDLMRKSCEIASEAIRKTIQSSKSGMSEHQLFATVDYECRMNGAEYLAYPPVVAAGKNTNIIHYISNNQIIQNGDLVLMDAGCEYHGYSSDITRTWPISGKFTPEQKVLYEVVLDVQKDLIDSLKALPSLDKTFRYMCVLLGKKLQDVGLIPTNISEDKVLAAAYTYCPHHVSHYLGMDVHDTGNISRSIQIQPGMIITMEPGVYVSPNNPYAPPHFHGLGIRIEDDILVTENGAEVLTKNCPKEVTEIQALASQNQGC</sequence>
<dbReference type="GO" id="GO:0006508">
    <property type="term" value="P:proteolysis"/>
    <property type="evidence" value="ECO:0007669"/>
    <property type="project" value="TreeGrafter"/>
</dbReference>
<comment type="cofactor">
    <cofactor evidence="1">
        <name>Mn(2+)</name>
        <dbReference type="ChEBI" id="CHEBI:29035"/>
    </cofactor>
</comment>
<dbReference type="GO" id="GO:0070006">
    <property type="term" value="F:metalloaminopeptidase activity"/>
    <property type="evidence" value="ECO:0007669"/>
    <property type="project" value="InterPro"/>
</dbReference>
<keyword evidence="7" id="KW-0645">Protease</keyword>
<evidence type="ECO:0000313" key="7">
    <source>
        <dbReference type="EMBL" id="EFN83200.1"/>
    </source>
</evidence>
<evidence type="ECO:0000256" key="4">
    <source>
        <dbReference type="ARBA" id="ARBA00022801"/>
    </source>
</evidence>
<dbReference type="PANTHER" id="PTHR43226:SF4">
    <property type="entry name" value="XAA-PRO AMINOPEPTIDASE 3"/>
    <property type="match status" value="1"/>
</dbReference>
<organism evidence="8">
    <name type="scientific">Harpegnathos saltator</name>
    <name type="common">Jerdon's jumping ant</name>
    <dbReference type="NCBI Taxonomy" id="610380"/>
    <lineage>
        <taxon>Eukaryota</taxon>
        <taxon>Metazoa</taxon>
        <taxon>Ecdysozoa</taxon>
        <taxon>Arthropoda</taxon>
        <taxon>Hexapoda</taxon>
        <taxon>Insecta</taxon>
        <taxon>Pterygota</taxon>
        <taxon>Neoptera</taxon>
        <taxon>Endopterygota</taxon>
        <taxon>Hymenoptera</taxon>
        <taxon>Apocrita</taxon>
        <taxon>Aculeata</taxon>
        <taxon>Formicoidea</taxon>
        <taxon>Formicidae</taxon>
        <taxon>Ponerinae</taxon>
        <taxon>Ponerini</taxon>
        <taxon>Harpegnathos</taxon>
    </lineage>
</organism>
<dbReference type="STRING" id="610380.E2BM74"/>
<proteinExistence type="inferred from homology"/>
<dbReference type="GO" id="GO:0030145">
    <property type="term" value="F:manganese ion binding"/>
    <property type="evidence" value="ECO:0007669"/>
    <property type="project" value="InterPro"/>
</dbReference>
<dbReference type="Gene3D" id="3.90.230.10">
    <property type="entry name" value="Creatinase/methionine aminopeptidase superfamily"/>
    <property type="match status" value="1"/>
</dbReference>
<dbReference type="FunFam" id="3.90.230.10:FF:000002">
    <property type="entry name" value="Xaa-Pro aminopeptidase 3"/>
    <property type="match status" value="1"/>
</dbReference>
<dbReference type="OMA" id="DSYFWYL"/>
<dbReference type="Gene3D" id="3.40.350.10">
    <property type="entry name" value="Creatinase/prolidase N-terminal domain"/>
    <property type="match status" value="1"/>
</dbReference>
<dbReference type="KEGG" id="hst:105184396"/>
<evidence type="ECO:0000256" key="1">
    <source>
        <dbReference type="ARBA" id="ARBA00001936"/>
    </source>
</evidence>
<dbReference type="OrthoDB" id="4215474at2759"/>
<dbReference type="FunCoup" id="E2BM74">
    <property type="interactions" value="960"/>
</dbReference>
<dbReference type="Pfam" id="PF05195">
    <property type="entry name" value="AMP_N"/>
    <property type="match status" value="1"/>
</dbReference>
<dbReference type="Pfam" id="PF00557">
    <property type="entry name" value="Peptidase_M24"/>
    <property type="match status" value="1"/>
</dbReference>
<dbReference type="SMART" id="SM01011">
    <property type="entry name" value="AMP_N"/>
    <property type="match status" value="1"/>
</dbReference>
<keyword evidence="4" id="KW-0378">Hydrolase</keyword>
<dbReference type="PANTHER" id="PTHR43226">
    <property type="entry name" value="XAA-PRO AMINOPEPTIDASE 3"/>
    <property type="match status" value="1"/>
</dbReference>
<dbReference type="PhylomeDB" id="E2BM74"/>
<gene>
    <name evidence="7" type="ORF">EAI_05990</name>
</gene>
<reference evidence="7 8" key="1">
    <citation type="journal article" date="2010" name="Science">
        <title>Genomic comparison of the ants Camponotus floridanus and Harpegnathos saltator.</title>
        <authorList>
            <person name="Bonasio R."/>
            <person name="Zhang G."/>
            <person name="Ye C."/>
            <person name="Mutti N.S."/>
            <person name="Fang X."/>
            <person name="Qin N."/>
            <person name="Donahue G."/>
            <person name="Yang P."/>
            <person name="Li Q."/>
            <person name="Li C."/>
            <person name="Zhang P."/>
            <person name="Huang Z."/>
            <person name="Berger S.L."/>
            <person name="Reinberg D."/>
            <person name="Wang J."/>
            <person name="Liebig J."/>
        </authorList>
    </citation>
    <scope>NUCLEOTIDE SEQUENCE [LARGE SCALE GENOMIC DNA]</scope>
    <source>
        <strain evidence="7 8">R22 G/1</strain>
    </source>
</reference>
<dbReference type="InterPro" id="IPR007865">
    <property type="entry name" value="Aminopep_P_N"/>
</dbReference>
<evidence type="ECO:0000256" key="3">
    <source>
        <dbReference type="ARBA" id="ARBA00022723"/>
    </source>
</evidence>
<name>E2BM74_HARSA</name>
<dbReference type="SUPFAM" id="SSF53092">
    <property type="entry name" value="Creatinase/prolidase N-terminal domain"/>
    <property type="match status" value="1"/>
</dbReference>
<keyword evidence="5" id="KW-0464">Manganese</keyword>
<keyword evidence="7" id="KW-0031">Aminopeptidase</keyword>
<dbReference type="InParanoid" id="E2BM74"/>
<evidence type="ECO:0000259" key="6">
    <source>
        <dbReference type="SMART" id="SM01011"/>
    </source>
</evidence>
<evidence type="ECO:0000256" key="2">
    <source>
        <dbReference type="ARBA" id="ARBA00008766"/>
    </source>
</evidence>
<dbReference type="InterPro" id="IPR052433">
    <property type="entry name" value="X-Pro_dipept-like"/>
</dbReference>
<dbReference type="InterPro" id="IPR000994">
    <property type="entry name" value="Pept_M24"/>
</dbReference>
<dbReference type="InterPro" id="IPR036005">
    <property type="entry name" value="Creatinase/aminopeptidase-like"/>
</dbReference>